<keyword evidence="7" id="KW-0965">Cell junction</keyword>
<evidence type="ECO:0000256" key="3">
    <source>
        <dbReference type="ARBA" id="ARBA00022448"/>
    </source>
</evidence>
<dbReference type="OrthoDB" id="5867527at2759"/>
<evidence type="ECO:0000256" key="6">
    <source>
        <dbReference type="ARBA" id="ARBA00022868"/>
    </source>
</evidence>
<keyword evidence="5 12" id="KW-0812">Transmembrane</keyword>
<comment type="similarity">
    <text evidence="12">Belongs to the pannexin family.</text>
</comment>
<dbReference type="GO" id="GO:0005921">
    <property type="term" value="C:gap junction"/>
    <property type="evidence" value="ECO:0007669"/>
    <property type="project" value="UniProtKB-SubCell"/>
</dbReference>
<keyword evidence="10 12" id="KW-0472">Membrane</keyword>
<dbReference type="GO" id="GO:0034220">
    <property type="term" value="P:monoatomic ion transmembrane transport"/>
    <property type="evidence" value="ECO:0007669"/>
    <property type="project" value="UniProtKB-KW"/>
</dbReference>
<dbReference type="PRINTS" id="PR01262">
    <property type="entry name" value="INNEXIN"/>
</dbReference>
<comment type="function">
    <text evidence="12">Structural component of the gap junctions.</text>
</comment>
<evidence type="ECO:0000256" key="4">
    <source>
        <dbReference type="ARBA" id="ARBA00022475"/>
    </source>
</evidence>
<keyword evidence="9 12" id="KW-0406">Ion transport</keyword>
<dbReference type="AlphaFoldDB" id="A0A8S1GNP1"/>
<gene>
    <name evidence="12" type="primary">inx</name>
    <name evidence="13" type="ORF">CAUJ_LOCUS1126</name>
</gene>
<evidence type="ECO:0000256" key="1">
    <source>
        <dbReference type="ARBA" id="ARBA00004610"/>
    </source>
</evidence>
<keyword evidence="4" id="KW-1003">Cell membrane</keyword>
<evidence type="ECO:0000256" key="5">
    <source>
        <dbReference type="ARBA" id="ARBA00022692"/>
    </source>
</evidence>
<feature type="transmembrane region" description="Helical" evidence="12">
    <location>
        <begin position="197"/>
        <end position="216"/>
    </location>
</feature>
<dbReference type="Proteomes" id="UP000835052">
    <property type="component" value="Unassembled WGS sequence"/>
</dbReference>
<dbReference type="Pfam" id="PF00876">
    <property type="entry name" value="Innexin"/>
    <property type="match status" value="2"/>
</dbReference>
<name>A0A8S1GNP1_9PELO</name>
<evidence type="ECO:0000313" key="13">
    <source>
        <dbReference type="EMBL" id="CAD6185207.1"/>
    </source>
</evidence>
<evidence type="ECO:0000256" key="8">
    <source>
        <dbReference type="ARBA" id="ARBA00022989"/>
    </source>
</evidence>
<feature type="transmembrane region" description="Helical" evidence="12">
    <location>
        <begin position="413"/>
        <end position="435"/>
    </location>
</feature>
<evidence type="ECO:0000256" key="7">
    <source>
        <dbReference type="ARBA" id="ARBA00022949"/>
    </source>
</evidence>
<protein>
    <recommendedName>
        <fullName evidence="12">Innexin</fullName>
    </recommendedName>
</protein>
<dbReference type="InterPro" id="IPR000990">
    <property type="entry name" value="Innexin"/>
</dbReference>
<dbReference type="PANTHER" id="PTHR11893:SF28">
    <property type="entry name" value="INNEXIN-2"/>
    <property type="match status" value="1"/>
</dbReference>
<keyword evidence="8 12" id="KW-1133">Transmembrane helix</keyword>
<dbReference type="PROSITE" id="PS51013">
    <property type="entry name" value="PANNEXIN"/>
    <property type="match status" value="2"/>
</dbReference>
<proteinExistence type="inferred from homology"/>
<keyword evidence="11 12" id="KW-0407">Ion channel</keyword>
<keyword evidence="6" id="KW-0303">Gap junction</keyword>
<keyword evidence="3 12" id="KW-0813">Transport</keyword>
<evidence type="ECO:0000256" key="11">
    <source>
        <dbReference type="ARBA" id="ARBA00023303"/>
    </source>
</evidence>
<organism evidence="13 14">
    <name type="scientific">Caenorhabditis auriculariae</name>
    <dbReference type="NCBI Taxonomy" id="2777116"/>
    <lineage>
        <taxon>Eukaryota</taxon>
        <taxon>Metazoa</taxon>
        <taxon>Ecdysozoa</taxon>
        <taxon>Nematoda</taxon>
        <taxon>Chromadorea</taxon>
        <taxon>Rhabditida</taxon>
        <taxon>Rhabditina</taxon>
        <taxon>Rhabditomorpha</taxon>
        <taxon>Rhabditoidea</taxon>
        <taxon>Rhabditidae</taxon>
        <taxon>Peloderinae</taxon>
        <taxon>Caenorhabditis</taxon>
    </lineage>
</organism>
<feature type="transmembrane region" description="Helical" evidence="12">
    <location>
        <begin position="574"/>
        <end position="599"/>
    </location>
</feature>
<feature type="transmembrane region" description="Helical" evidence="12">
    <location>
        <begin position="658"/>
        <end position="683"/>
    </location>
</feature>
<evidence type="ECO:0000256" key="12">
    <source>
        <dbReference type="RuleBase" id="RU010713"/>
    </source>
</evidence>
<dbReference type="GO" id="GO:0005243">
    <property type="term" value="F:gap junction channel activity"/>
    <property type="evidence" value="ECO:0007669"/>
    <property type="project" value="TreeGrafter"/>
</dbReference>
<evidence type="ECO:0000256" key="2">
    <source>
        <dbReference type="ARBA" id="ARBA00004651"/>
    </source>
</evidence>
<accession>A0A8S1GNP1</accession>
<feature type="transmembrane region" description="Helical" evidence="12">
    <location>
        <begin position="484"/>
        <end position="502"/>
    </location>
</feature>
<evidence type="ECO:0000256" key="10">
    <source>
        <dbReference type="ARBA" id="ARBA00023136"/>
    </source>
</evidence>
<reference evidence="13" key="1">
    <citation type="submission" date="2020-10" db="EMBL/GenBank/DDBJ databases">
        <authorList>
            <person name="Kikuchi T."/>
        </authorList>
    </citation>
    <scope>NUCLEOTIDE SEQUENCE</scope>
    <source>
        <strain evidence="13">NKZ352</strain>
    </source>
</reference>
<dbReference type="EMBL" id="CAJGYM010000002">
    <property type="protein sequence ID" value="CAD6185207.1"/>
    <property type="molecule type" value="Genomic_DNA"/>
</dbReference>
<feature type="transmembrane region" description="Helical" evidence="12">
    <location>
        <begin position="275"/>
        <end position="300"/>
    </location>
</feature>
<evidence type="ECO:0000256" key="9">
    <source>
        <dbReference type="ARBA" id="ARBA00023065"/>
    </source>
</evidence>
<dbReference type="PANTHER" id="PTHR11893">
    <property type="entry name" value="INNEXIN"/>
    <property type="match status" value="1"/>
</dbReference>
<sequence>MFSLGSHRFNSFISAHVQLSTVACLPSEELFCFLSVTCDRLEGPSPEAPPLCSRCPSFGLTVQPENGCQSVDQVDRLNFWFTPLVLYVVASGIVGHQMLGQPLRCWLPYTYSCISNFDSKITYSSSAKLNPFSFISSSRIISEKIGKERREELYRMSDSIIPILRDCNESRSIVYNLRRTWLFSGSRLGAVYINCKLLMLANLFGQLFLTCFFLGIDSPFWGWKIMFSKQLNRDTLFPTRMTCKFEIREVGQPEKQIIQCVAPLNAFNSHFYTLFYFWNVALIVITTIATLQFIVLYLFLPSWLLPGCLNQIPLREDNRVRFQDGMTSKLEKKFLEKFLYSDGLILLYVLQHCINGMFANDLMHKFVEAFLQEENILLAPDGKIIYERLGFPEMDQENPDSTNETIVDHSDRLNLWVTPLVLYVVASAIVSYNMLGEPLRCWLPYTFISSWETYTHSFCFITDVYFVPIDEKISDKHRQRKYSYYRWVPLMLAFQAVLFVIPGKLRKLLQSKTAVDPSFFIKTGEKISCDNENERKTQLYWMTDNIISALRDCNDNRSYLRRAGLFSGLRLSEIYIFCKALSIANLFLQLAVTCFFLGVDSPLWGWKILLSDKTYKNTLFPVRILCEFQVPDLSQPEKHSIDCVAPLNAFNSNFYTVFYFWNVILLFITTTATLQFIISLVFLPSSLLPGQIDRIAGMTSERKERFLKEFLSSDGLILLYVLRYRFNKVFAKNILHKLVEAFLQDESIVLAPDGTAAYKPFSFQKTEQNGAA</sequence>
<evidence type="ECO:0000313" key="14">
    <source>
        <dbReference type="Proteomes" id="UP000835052"/>
    </source>
</evidence>
<comment type="caution">
    <text evidence="12">Lacks conserved residue(s) required for the propagation of feature annotation.</text>
</comment>
<keyword evidence="14" id="KW-1185">Reference proteome</keyword>
<dbReference type="GO" id="GO:0005886">
    <property type="term" value="C:plasma membrane"/>
    <property type="evidence" value="ECO:0007669"/>
    <property type="project" value="UniProtKB-SubCell"/>
</dbReference>
<comment type="caution">
    <text evidence="13">The sequence shown here is derived from an EMBL/GenBank/DDBJ whole genome shotgun (WGS) entry which is preliminary data.</text>
</comment>
<comment type="subcellular location">
    <subcellularLocation>
        <location evidence="1">Cell junction</location>
        <location evidence="1">Gap junction</location>
    </subcellularLocation>
    <subcellularLocation>
        <location evidence="2 12">Cell membrane</location>
        <topology evidence="2 12">Multi-pass membrane protein</topology>
    </subcellularLocation>
</comment>